<dbReference type="Proteomes" id="UP000694844">
    <property type="component" value="Chromosome 3"/>
</dbReference>
<dbReference type="GO" id="GO:0048278">
    <property type="term" value="P:vesicle docking"/>
    <property type="evidence" value="ECO:0007669"/>
    <property type="project" value="TreeGrafter"/>
</dbReference>
<feature type="region of interest" description="Disordered" evidence="3">
    <location>
        <begin position="296"/>
        <end position="316"/>
    </location>
</feature>
<dbReference type="AlphaFoldDB" id="A0A8B8CX03"/>
<keyword evidence="4" id="KW-0812">Transmembrane</keyword>
<dbReference type="GO" id="GO:0012505">
    <property type="term" value="C:endomembrane system"/>
    <property type="evidence" value="ECO:0007669"/>
    <property type="project" value="TreeGrafter"/>
</dbReference>
<keyword evidence="2" id="KW-0175">Coiled coil</keyword>
<dbReference type="InterPro" id="IPR000727">
    <property type="entry name" value="T_SNARE_dom"/>
</dbReference>
<dbReference type="RefSeq" id="XP_022320327.1">
    <property type="nucleotide sequence ID" value="XM_022464619.1"/>
</dbReference>
<dbReference type="SMART" id="SM00397">
    <property type="entry name" value="t_SNARE"/>
    <property type="match status" value="1"/>
</dbReference>
<evidence type="ECO:0000313" key="8">
    <source>
        <dbReference type="RefSeq" id="XP_022320328.1"/>
    </source>
</evidence>
<evidence type="ECO:0000256" key="2">
    <source>
        <dbReference type="SAM" id="Coils"/>
    </source>
</evidence>
<protein>
    <submittedName>
        <fullName evidence="7 8">Syntaxin-17-like isoform X1</fullName>
    </submittedName>
</protein>
<dbReference type="InterPro" id="IPR010989">
    <property type="entry name" value="SNARE"/>
</dbReference>
<dbReference type="InterPro" id="IPR059001">
    <property type="entry name" value="STX17_N"/>
</dbReference>
<proteinExistence type="inferred from homology"/>
<feature type="transmembrane region" description="Helical" evidence="4">
    <location>
        <begin position="256"/>
        <end position="276"/>
    </location>
</feature>
<dbReference type="PANTHER" id="PTHR19957">
    <property type="entry name" value="SYNTAXIN"/>
    <property type="match status" value="1"/>
</dbReference>
<evidence type="ECO:0000256" key="3">
    <source>
        <dbReference type="SAM" id="MobiDB-lite"/>
    </source>
</evidence>
<evidence type="ECO:0000313" key="6">
    <source>
        <dbReference type="Proteomes" id="UP000694844"/>
    </source>
</evidence>
<organism evidence="6 8">
    <name type="scientific">Crassostrea virginica</name>
    <name type="common">Eastern oyster</name>
    <dbReference type="NCBI Taxonomy" id="6565"/>
    <lineage>
        <taxon>Eukaryota</taxon>
        <taxon>Metazoa</taxon>
        <taxon>Spiralia</taxon>
        <taxon>Lophotrochozoa</taxon>
        <taxon>Mollusca</taxon>
        <taxon>Bivalvia</taxon>
        <taxon>Autobranchia</taxon>
        <taxon>Pteriomorphia</taxon>
        <taxon>Ostreida</taxon>
        <taxon>Ostreoidea</taxon>
        <taxon>Ostreidae</taxon>
        <taxon>Crassostrea</taxon>
    </lineage>
</organism>
<comment type="similarity">
    <text evidence="1">Belongs to the syntaxin family.</text>
</comment>
<feature type="compositionally biased region" description="Low complexity" evidence="3">
    <location>
        <begin position="296"/>
        <end position="309"/>
    </location>
</feature>
<dbReference type="SUPFAM" id="SSF47661">
    <property type="entry name" value="t-snare proteins"/>
    <property type="match status" value="1"/>
</dbReference>
<dbReference type="Gene3D" id="1.20.5.110">
    <property type="match status" value="1"/>
</dbReference>
<dbReference type="PROSITE" id="PS50192">
    <property type="entry name" value="T_SNARE"/>
    <property type="match status" value="1"/>
</dbReference>
<dbReference type="SUPFAM" id="SSF58038">
    <property type="entry name" value="SNARE fusion complex"/>
    <property type="match status" value="1"/>
</dbReference>
<dbReference type="OrthoDB" id="10035606at2759"/>
<dbReference type="GO" id="GO:0006886">
    <property type="term" value="P:intracellular protein transport"/>
    <property type="evidence" value="ECO:0007669"/>
    <property type="project" value="TreeGrafter"/>
</dbReference>
<dbReference type="Pfam" id="PF26585">
    <property type="entry name" value="STX17_N"/>
    <property type="match status" value="1"/>
</dbReference>
<dbReference type="GO" id="GO:0005484">
    <property type="term" value="F:SNAP receptor activity"/>
    <property type="evidence" value="ECO:0007669"/>
    <property type="project" value="TreeGrafter"/>
</dbReference>
<evidence type="ECO:0000259" key="5">
    <source>
        <dbReference type="PROSITE" id="PS50192"/>
    </source>
</evidence>
<dbReference type="GO" id="GO:0006906">
    <property type="term" value="P:vesicle fusion"/>
    <property type="evidence" value="ECO:0007669"/>
    <property type="project" value="TreeGrafter"/>
</dbReference>
<dbReference type="GO" id="GO:0005886">
    <property type="term" value="C:plasma membrane"/>
    <property type="evidence" value="ECO:0007669"/>
    <property type="project" value="TreeGrafter"/>
</dbReference>
<keyword evidence="4" id="KW-1133">Transmembrane helix</keyword>
<keyword evidence="4" id="KW-0472">Membrane</keyword>
<evidence type="ECO:0000256" key="4">
    <source>
        <dbReference type="SAM" id="Phobius"/>
    </source>
</evidence>
<sequence>MASFESKAVKQTSALLEVKKFSLQRLEISVNKFIKVITIDIDRLQQHRLNVEKFSRLNDWNALHRENVNATRTVQQIKANIKEIKRLRSQVVEEDVEEFDNKTDPMVQQALQTLQDFVQLSTELSQTSVSLDKEDGVELFSERQRTVSENELEFTDTQQIHKIPDDSQAEESWENLHESLVDLNSLVHEFSTAVKTQQETVDRIEDNIEKAHSEVQKGALQLGKASKYKAAIFPIAGAVIGTVVAGPLGFFAGAKIGGVMGVGIGGAAGLLGGKFLKNRQNQATEMELNNLSVKKSSSLPDLRSSSDKSTGWFQRR</sequence>
<feature type="domain" description="T-SNARE coiled-coil homology" evidence="5">
    <location>
        <begin position="163"/>
        <end position="225"/>
    </location>
</feature>
<dbReference type="GeneID" id="111122737"/>
<keyword evidence="6" id="KW-1185">Reference proteome</keyword>
<gene>
    <name evidence="7 8" type="primary">LOC111122737</name>
</gene>
<dbReference type="Pfam" id="PF05739">
    <property type="entry name" value="SNARE"/>
    <property type="match status" value="1"/>
</dbReference>
<dbReference type="PANTHER" id="PTHR19957:SF139">
    <property type="entry name" value="SYNTAXIN-17"/>
    <property type="match status" value="1"/>
</dbReference>
<evidence type="ECO:0000256" key="1">
    <source>
        <dbReference type="ARBA" id="ARBA00009063"/>
    </source>
</evidence>
<reference evidence="7 8" key="1">
    <citation type="submission" date="2025-04" db="UniProtKB">
        <authorList>
            <consortium name="RefSeq"/>
        </authorList>
    </citation>
    <scope>IDENTIFICATION</scope>
    <source>
        <tissue evidence="7 8">Whole sample</tissue>
    </source>
</reference>
<feature type="transmembrane region" description="Helical" evidence="4">
    <location>
        <begin position="230"/>
        <end position="250"/>
    </location>
</feature>
<dbReference type="RefSeq" id="XP_022320328.1">
    <property type="nucleotide sequence ID" value="XM_022464620.1"/>
</dbReference>
<dbReference type="KEGG" id="cvn:111122737"/>
<dbReference type="InterPro" id="IPR045242">
    <property type="entry name" value="Syntaxin"/>
</dbReference>
<evidence type="ECO:0000313" key="7">
    <source>
        <dbReference type="RefSeq" id="XP_022320327.1"/>
    </source>
</evidence>
<name>A0A8B8CX03_CRAVI</name>
<dbReference type="GO" id="GO:0000149">
    <property type="term" value="F:SNARE binding"/>
    <property type="evidence" value="ECO:0007669"/>
    <property type="project" value="TreeGrafter"/>
</dbReference>
<dbReference type="GO" id="GO:0031201">
    <property type="term" value="C:SNARE complex"/>
    <property type="evidence" value="ECO:0007669"/>
    <property type="project" value="TreeGrafter"/>
</dbReference>
<accession>A0A8B8CX03</accession>
<feature type="coiled-coil region" evidence="2">
    <location>
        <begin position="67"/>
        <end position="94"/>
    </location>
</feature>
<dbReference type="GO" id="GO:0006887">
    <property type="term" value="P:exocytosis"/>
    <property type="evidence" value="ECO:0007669"/>
    <property type="project" value="TreeGrafter"/>
</dbReference>